<dbReference type="EMBL" id="CM047901">
    <property type="protein sequence ID" value="KAJ0098126.1"/>
    <property type="molecule type" value="Genomic_DNA"/>
</dbReference>
<evidence type="ECO:0000313" key="1">
    <source>
        <dbReference type="EMBL" id="KAJ0098126.1"/>
    </source>
</evidence>
<protein>
    <submittedName>
        <fullName evidence="1">Uncharacterized protein</fullName>
    </submittedName>
</protein>
<dbReference type="Proteomes" id="UP001164250">
    <property type="component" value="Chromosome 5"/>
</dbReference>
<proteinExistence type="predicted"/>
<sequence length="634" mass="70667">MSHDPVSSEIIDHQSKSQERMFKSQSFDRSHYLSHEERRHAHAEDGNVYKRHGYISPSAHSDVKFDESECDEKIEMEEPPASIYQPPELPPPPVPSTLDAAGNRWSTELTIGRRSELTQIRKVADLTDLEEKLKKVPNLTSASAREDSEAGKELADAAAKAAEVFINCWTVAHSVSFCLFLLEATMTVSVAQTKKLMKLGLSLFRRGFSSSKCKTAAKMAVARIKLLRNKRQAVVKQMRRDIALLLESKQDATARIRVEHVIREQNVLAANEFIELFCELIVSRLTIIAKQRECPVDLKEGIASVIFASPRCSEIPELAAMRNIFEKKYGKDFVSAATDLRPNSGVNRMLIEKLSVRTPPGEVKLKVMKEIAKEYQIDWDTTESEVELLKPPEERIEGPDVFVSTTSLPLKHKPPIQPVEPNKPAIRSASNGDRSTMRFEDTTSAAEAAAESAKQAIAAAQAAAHLASKGSKQFTQSFGFDEIPNASCNKPGFANLSGNSAGPFMSNYPPVSSENIDHQSKSPGGMFESHSFDRSHYLSHEERRPAHTEGGNVYRRHSYNAPSAHSDIQFDESDCDEEIEMEEPPASIYQPPERPPPPVPSTLGKQDSVHHVHPKLPDYDDLAARFESLKYRKS</sequence>
<keyword evidence="2" id="KW-1185">Reference proteome</keyword>
<evidence type="ECO:0000313" key="2">
    <source>
        <dbReference type="Proteomes" id="UP001164250"/>
    </source>
</evidence>
<accession>A0ACC1BGM6</accession>
<reference evidence="2" key="1">
    <citation type="journal article" date="2023" name="G3 (Bethesda)">
        <title>Genome assembly and association tests identify interacting loci associated with vigor, precocity, and sex in interspecific pistachio rootstocks.</title>
        <authorList>
            <person name="Palmer W."/>
            <person name="Jacygrad E."/>
            <person name="Sagayaradj S."/>
            <person name="Cavanaugh K."/>
            <person name="Han R."/>
            <person name="Bertier L."/>
            <person name="Beede B."/>
            <person name="Kafkas S."/>
            <person name="Golino D."/>
            <person name="Preece J."/>
            <person name="Michelmore R."/>
        </authorList>
    </citation>
    <scope>NUCLEOTIDE SEQUENCE [LARGE SCALE GENOMIC DNA]</scope>
</reference>
<name>A0ACC1BGM6_9ROSI</name>
<comment type="caution">
    <text evidence="1">The sequence shown here is derived from an EMBL/GenBank/DDBJ whole genome shotgun (WGS) entry which is preliminary data.</text>
</comment>
<gene>
    <name evidence="1" type="ORF">Patl1_29215</name>
</gene>
<organism evidence="1 2">
    <name type="scientific">Pistacia atlantica</name>
    <dbReference type="NCBI Taxonomy" id="434234"/>
    <lineage>
        <taxon>Eukaryota</taxon>
        <taxon>Viridiplantae</taxon>
        <taxon>Streptophyta</taxon>
        <taxon>Embryophyta</taxon>
        <taxon>Tracheophyta</taxon>
        <taxon>Spermatophyta</taxon>
        <taxon>Magnoliopsida</taxon>
        <taxon>eudicotyledons</taxon>
        <taxon>Gunneridae</taxon>
        <taxon>Pentapetalae</taxon>
        <taxon>rosids</taxon>
        <taxon>malvids</taxon>
        <taxon>Sapindales</taxon>
        <taxon>Anacardiaceae</taxon>
        <taxon>Pistacia</taxon>
    </lineage>
</organism>